<feature type="transmembrane region" description="Helical" evidence="1">
    <location>
        <begin position="12"/>
        <end position="33"/>
    </location>
</feature>
<feature type="transmembrane region" description="Helical" evidence="1">
    <location>
        <begin position="124"/>
        <end position="150"/>
    </location>
</feature>
<keyword evidence="1" id="KW-0812">Transmembrane</keyword>
<reference evidence="2 3" key="1">
    <citation type="journal article" date="2021" name="Int. J. Syst. Evol. Microbiol.">
        <title>Streptococcus vicugnae sp. nov., isolated from faeces of alpacas (Vicugna pacos) and cattle (Bos taurus), Streptococcus zalophi sp. nov., and Streptococcus pacificus sp. nov., isolated from respiratory tract of California sea lions (Zalophus californianus).</title>
        <authorList>
            <person name="Volokhov D.V."/>
            <person name="Zagorodnyaya T.A."/>
            <person name="Shen Z."/>
            <person name="Blom J."/>
            <person name="Furtak V.A."/>
            <person name="Eisenberg T."/>
            <person name="Fan P."/>
            <person name="Jeong K.C."/>
            <person name="Gao Y."/>
            <person name="Zhang S."/>
            <person name="Amselle M."/>
        </authorList>
    </citation>
    <scope>NUCLEOTIDE SEQUENCE [LARGE SCALE GENOMIC DNA]</scope>
    <source>
        <strain evidence="3">CSL7508-lung</strain>
    </source>
</reference>
<dbReference type="Proteomes" id="UP000644875">
    <property type="component" value="Unassembled WGS sequence"/>
</dbReference>
<feature type="transmembrane region" description="Helical" evidence="1">
    <location>
        <begin position="264"/>
        <end position="290"/>
    </location>
</feature>
<accession>A0A934PBE5</accession>
<sequence>MKKIKDKNIFCFKVHFAIDFLSIMLFTILSLIGKDNSLFLIRYFIALNIYHLLYFLFYKMKKSWKIKAVIDKFGVFDKKLPVFIFSQIATFLNFFMLLLSIILFIGMIVRIFKLQHYIEVYEPISILVSIFIYILFIYFMLDTLFVIFFSNFNEQIYKYNRLKRIFFESIFLLVIWLLYKILGDLDLSEFIFTILLYEGGMWFLSEDRYNLFRQKLPQNKINFSINRTLLTTSFLSFSASRILIKKNLISAEQISFLIPQNVNINKLAFLNLLTTTMFFLIFIIVISLCFSCTKKNSK</sequence>
<feature type="transmembrane region" description="Helical" evidence="1">
    <location>
        <begin position="162"/>
        <end position="181"/>
    </location>
</feature>
<feature type="transmembrane region" description="Helical" evidence="1">
    <location>
        <begin position="39"/>
        <end position="57"/>
    </location>
</feature>
<dbReference type="EMBL" id="JAENBP010000008">
    <property type="protein sequence ID" value="MBJ8350240.1"/>
    <property type="molecule type" value="Genomic_DNA"/>
</dbReference>
<evidence type="ECO:0000256" key="1">
    <source>
        <dbReference type="SAM" id="Phobius"/>
    </source>
</evidence>
<keyword evidence="1" id="KW-1133">Transmembrane helix</keyword>
<protein>
    <submittedName>
        <fullName evidence="2">Uncharacterized protein</fullName>
    </submittedName>
</protein>
<comment type="caution">
    <text evidence="2">The sequence shown here is derived from an EMBL/GenBank/DDBJ whole genome shotgun (WGS) entry which is preliminary data.</text>
</comment>
<gene>
    <name evidence="2" type="ORF">JHK64_06295</name>
</gene>
<dbReference type="RefSeq" id="WP_199568156.1">
    <property type="nucleotide sequence ID" value="NZ_JAENBP010000008.1"/>
</dbReference>
<proteinExistence type="predicted"/>
<dbReference type="AlphaFoldDB" id="A0A934PBE5"/>
<evidence type="ECO:0000313" key="3">
    <source>
        <dbReference type="Proteomes" id="UP000644875"/>
    </source>
</evidence>
<keyword evidence="3" id="KW-1185">Reference proteome</keyword>
<organism evidence="2 3">
    <name type="scientific">Streptococcus zalophi</name>
    <dbReference type="NCBI Taxonomy" id="640031"/>
    <lineage>
        <taxon>Bacteria</taxon>
        <taxon>Bacillati</taxon>
        <taxon>Bacillota</taxon>
        <taxon>Bacilli</taxon>
        <taxon>Lactobacillales</taxon>
        <taxon>Streptococcaceae</taxon>
        <taxon>Streptococcus</taxon>
    </lineage>
</organism>
<name>A0A934PBE5_9STRE</name>
<feature type="transmembrane region" description="Helical" evidence="1">
    <location>
        <begin position="88"/>
        <end position="112"/>
    </location>
</feature>
<evidence type="ECO:0000313" key="2">
    <source>
        <dbReference type="EMBL" id="MBJ8350240.1"/>
    </source>
</evidence>
<keyword evidence="1" id="KW-0472">Membrane</keyword>